<dbReference type="CDD" id="cd23767">
    <property type="entry name" value="IQCD"/>
    <property type="match status" value="1"/>
</dbReference>
<dbReference type="SUPFAM" id="SSF142877">
    <property type="entry name" value="EndoU-like"/>
    <property type="match status" value="1"/>
</dbReference>
<keyword evidence="6" id="KW-0255">Endonuclease</keyword>
<dbReference type="Gene3D" id="1.20.5.190">
    <property type="match status" value="1"/>
</dbReference>
<evidence type="ECO:0000256" key="1">
    <source>
        <dbReference type="ARBA" id="ARBA00001936"/>
    </source>
</evidence>
<evidence type="ECO:0000256" key="10">
    <source>
        <dbReference type="ARBA" id="ARBA00023239"/>
    </source>
</evidence>
<dbReference type="InterPro" id="IPR018998">
    <property type="entry name" value="EndoU_C"/>
</dbReference>
<evidence type="ECO:0000256" key="11">
    <source>
        <dbReference type="SAM" id="MobiDB-lite"/>
    </source>
</evidence>
<comment type="cofactor">
    <cofactor evidence="1">
        <name>Mn(2+)</name>
        <dbReference type="ChEBI" id="CHEBI:29035"/>
    </cofactor>
</comment>
<keyword evidence="8" id="KW-0694">RNA-binding</keyword>
<dbReference type="GO" id="GO:0046872">
    <property type="term" value="F:metal ion binding"/>
    <property type="evidence" value="ECO:0007669"/>
    <property type="project" value="UniProtKB-KW"/>
</dbReference>
<dbReference type="AlphaFoldDB" id="A0A7S2B802"/>
<protein>
    <recommendedName>
        <fullName evidence="12">EndoU domain-containing protein</fullName>
    </recommendedName>
</protein>
<proteinExistence type="inferred from homology"/>
<dbReference type="Pfam" id="PF00612">
    <property type="entry name" value="IQ"/>
    <property type="match status" value="1"/>
</dbReference>
<feature type="compositionally biased region" description="Basic and acidic residues" evidence="11">
    <location>
        <begin position="132"/>
        <end position="141"/>
    </location>
</feature>
<dbReference type="InterPro" id="IPR039787">
    <property type="entry name" value="ENDOU"/>
</dbReference>
<evidence type="ECO:0000256" key="6">
    <source>
        <dbReference type="ARBA" id="ARBA00022759"/>
    </source>
</evidence>
<evidence type="ECO:0000256" key="3">
    <source>
        <dbReference type="ARBA" id="ARBA00011245"/>
    </source>
</evidence>
<dbReference type="PROSITE" id="PS51959">
    <property type="entry name" value="ENDOU"/>
    <property type="match status" value="1"/>
</dbReference>
<feature type="domain" description="EndoU" evidence="12">
    <location>
        <begin position="1"/>
        <end position="108"/>
    </location>
</feature>
<gene>
    <name evidence="13" type="ORF">DSPE1174_LOCUS6127</name>
</gene>
<evidence type="ECO:0000256" key="7">
    <source>
        <dbReference type="ARBA" id="ARBA00022801"/>
    </source>
</evidence>
<evidence type="ECO:0000256" key="5">
    <source>
        <dbReference type="ARBA" id="ARBA00022723"/>
    </source>
</evidence>
<keyword evidence="10" id="KW-0456">Lyase</keyword>
<comment type="similarity">
    <text evidence="2">Belongs to the ENDOU family.</text>
</comment>
<evidence type="ECO:0000256" key="8">
    <source>
        <dbReference type="ARBA" id="ARBA00022884"/>
    </source>
</evidence>
<dbReference type="PANTHER" id="PTHR12439:SF11">
    <property type="entry name" value="URIDYLATE-SPECIFIC ENDORIBONUCLEASE"/>
    <property type="match status" value="1"/>
</dbReference>
<evidence type="ECO:0000313" key="13">
    <source>
        <dbReference type="EMBL" id="CAD9388949.1"/>
    </source>
</evidence>
<comment type="subunit">
    <text evidence="3">Monomer.</text>
</comment>
<dbReference type="GO" id="GO:0016787">
    <property type="term" value="F:hydrolase activity"/>
    <property type="evidence" value="ECO:0007669"/>
    <property type="project" value="UniProtKB-KW"/>
</dbReference>
<evidence type="ECO:0000259" key="12">
    <source>
        <dbReference type="PROSITE" id="PS51959"/>
    </source>
</evidence>
<dbReference type="InterPro" id="IPR037227">
    <property type="entry name" value="EndoU-like"/>
</dbReference>
<keyword evidence="4" id="KW-0540">Nuclease</keyword>
<keyword evidence="9" id="KW-0464">Manganese</keyword>
<reference evidence="13" key="1">
    <citation type="submission" date="2021-01" db="EMBL/GenBank/DDBJ databases">
        <authorList>
            <person name="Corre E."/>
            <person name="Pelletier E."/>
            <person name="Niang G."/>
            <person name="Scheremetjew M."/>
            <person name="Finn R."/>
            <person name="Kale V."/>
            <person name="Holt S."/>
            <person name="Cochrane G."/>
            <person name="Meng A."/>
            <person name="Brown T."/>
            <person name="Cohen L."/>
        </authorList>
    </citation>
    <scope>NUCLEOTIDE SEQUENCE</scope>
    <source>
        <strain evidence="13">CCMP1381</strain>
    </source>
</reference>
<dbReference type="PANTHER" id="PTHR12439">
    <property type="entry name" value="PLACENTAL PROTEIN 11-RELATED"/>
    <property type="match status" value="1"/>
</dbReference>
<dbReference type="Pfam" id="PF09412">
    <property type="entry name" value="XendoU"/>
    <property type="match status" value="1"/>
</dbReference>
<keyword evidence="5" id="KW-0479">Metal-binding</keyword>
<dbReference type="EMBL" id="HBGS01011684">
    <property type="protein sequence ID" value="CAD9388949.1"/>
    <property type="molecule type" value="Transcribed_RNA"/>
</dbReference>
<dbReference type="GO" id="GO:0016829">
    <property type="term" value="F:lyase activity"/>
    <property type="evidence" value="ECO:0007669"/>
    <property type="project" value="UniProtKB-KW"/>
</dbReference>
<dbReference type="PROSITE" id="PS50096">
    <property type="entry name" value="IQ"/>
    <property type="match status" value="1"/>
</dbReference>
<evidence type="ECO:0000256" key="4">
    <source>
        <dbReference type="ARBA" id="ARBA00022722"/>
    </source>
</evidence>
<dbReference type="InterPro" id="IPR000048">
    <property type="entry name" value="IQ_motif_EF-hand-BS"/>
</dbReference>
<accession>A0A7S2B802</accession>
<organism evidence="13">
    <name type="scientific">Octactis speculum</name>
    <dbReference type="NCBI Taxonomy" id="3111310"/>
    <lineage>
        <taxon>Eukaryota</taxon>
        <taxon>Sar</taxon>
        <taxon>Stramenopiles</taxon>
        <taxon>Ochrophyta</taxon>
        <taxon>Dictyochophyceae</taxon>
        <taxon>Dictyochales</taxon>
        <taxon>Dictyochaceae</taxon>
        <taxon>Octactis</taxon>
    </lineage>
</organism>
<name>A0A7S2B802_9STRA</name>
<feature type="region of interest" description="Disordered" evidence="11">
    <location>
        <begin position="129"/>
        <end position="162"/>
    </location>
</feature>
<dbReference type="GO" id="GO:0003723">
    <property type="term" value="F:RNA binding"/>
    <property type="evidence" value="ECO:0007669"/>
    <property type="project" value="UniProtKB-KW"/>
</dbReference>
<dbReference type="GO" id="GO:0004521">
    <property type="term" value="F:RNA endonuclease activity"/>
    <property type="evidence" value="ECO:0007669"/>
    <property type="project" value="InterPro"/>
</dbReference>
<evidence type="ECO:0000256" key="9">
    <source>
        <dbReference type="ARBA" id="ARBA00023211"/>
    </source>
</evidence>
<evidence type="ECO:0000256" key="2">
    <source>
        <dbReference type="ARBA" id="ARBA00010168"/>
    </source>
</evidence>
<keyword evidence="7" id="KW-0378">Hydrolase</keyword>
<sequence length="162" mass="18292">MYKEECTGNLNYLGYIKPRRHGGGYQSSYNHEQLITIQFEWGGEIKPESSSFIGVSPAFEFALYTMCFLLGQEKSLVQVSSYMIEVTAYNMKHRGKNYIGTSFPAATDKMTPDQGATVIQSKMRGRLASRKNLADVRDQKKQVQAATKIQACSRGRKSRKQT</sequence>